<proteinExistence type="predicted"/>
<dbReference type="PANTHER" id="PTHR42714:SF2">
    <property type="entry name" value="TRNA MODIFICATION GTPASE GTPBP3, MITOCHONDRIAL"/>
    <property type="match status" value="1"/>
</dbReference>
<dbReference type="Pfam" id="PF12631">
    <property type="entry name" value="MnmE_helical"/>
    <property type="match status" value="1"/>
</dbReference>
<dbReference type="EMBL" id="QPIX01000014">
    <property type="protein sequence ID" value="RCW20370.1"/>
    <property type="molecule type" value="Genomic_DNA"/>
</dbReference>
<dbReference type="PANTHER" id="PTHR42714">
    <property type="entry name" value="TRNA MODIFICATION GTPASE GTPBP3"/>
    <property type="match status" value="1"/>
</dbReference>
<protein>
    <submittedName>
        <fullName evidence="2">tRNA modification GTPase trmE</fullName>
    </submittedName>
</protein>
<dbReference type="GO" id="GO:0005737">
    <property type="term" value="C:cytoplasm"/>
    <property type="evidence" value="ECO:0007669"/>
    <property type="project" value="TreeGrafter"/>
</dbReference>
<dbReference type="Pfam" id="PF01926">
    <property type="entry name" value="MMR_HSR1"/>
    <property type="match status" value="1"/>
</dbReference>
<dbReference type="GO" id="GO:0030488">
    <property type="term" value="P:tRNA methylation"/>
    <property type="evidence" value="ECO:0007669"/>
    <property type="project" value="TreeGrafter"/>
</dbReference>
<dbReference type="PROSITE" id="PS51709">
    <property type="entry name" value="G_TRME"/>
    <property type="match status" value="1"/>
</dbReference>
<name>A0A6I7HHE0_9HYPH</name>
<dbReference type="AlphaFoldDB" id="A0A6I7HHE0"/>
<dbReference type="InterPro" id="IPR025867">
    <property type="entry name" value="MnmE_helical"/>
</dbReference>
<dbReference type="GO" id="GO:0002098">
    <property type="term" value="P:tRNA wobble uridine modification"/>
    <property type="evidence" value="ECO:0007669"/>
    <property type="project" value="TreeGrafter"/>
</dbReference>
<sequence>MVAALLSELETFDRCRLAEAGEFSRRAFENGKLDLVEIEGLADLLAAETEMQRRLAVEQSFGRLSAIYGTWRERLLHARAMVEAELDFADESDIPGSISDRIWPALESLADEVRVQLQAERAGEIIRDGFRVVIAGAPNAGKSSLLNALANREVAIVTEYAGTTRDILHCELNIEGFAVHLFDTAGIRETDEPIEQEGIRRAIGKMAEADLILYLRDASATSTASDLQCPGDVPVINVGTKSDLLTDSLPKQTFDLMVSSVQNIGLDEVRQAILRHVQQRTDVISLAIPSRIRQRQHLREVLANIDDAVRNTDIGLELRAEHLRRASDALGRISGKIDIESMLGKIFSDFCVGK</sequence>
<dbReference type="Proteomes" id="UP000252582">
    <property type="component" value="Unassembled WGS sequence"/>
</dbReference>
<evidence type="ECO:0000313" key="2">
    <source>
        <dbReference type="EMBL" id="RCW20370.1"/>
    </source>
</evidence>
<dbReference type="PRINTS" id="PR00449">
    <property type="entry name" value="RASTRNSFRMNG"/>
</dbReference>
<dbReference type="InterPro" id="IPR005225">
    <property type="entry name" value="Small_GTP-bd"/>
</dbReference>
<keyword evidence="3" id="KW-1185">Reference proteome</keyword>
<dbReference type="Gene3D" id="3.30.1360.120">
    <property type="entry name" value="Probable tRNA modification gtpase trme, domain 1"/>
    <property type="match status" value="1"/>
</dbReference>
<dbReference type="InterPro" id="IPR027417">
    <property type="entry name" value="P-loop_NTPase"/>
</dbReference>
<dbReference type="GO" id="GO:0005525">
    <property type="term" value="F:GTP binding"/>
    <property type="evidence" value="ECO:0007669"/>
    <property type="project" value="InterPro"/>
</dbReference>
<accession>A0A6I7HHE0</accession>
<dbReference type="InterPro" id="IPR027368">
    <property type="entry name" value="MnmE_dom2"/>
</dbReference>
<feature type="domain" description="TrmE-type G" evidence="1">
    <location>
        <begin position="129"/>
        <end position="278"/>
    </location>
</feature>
<dbReference type="Gene3D" id="1.20.120.430">
    <property type="entry name" value="tRNA modification GTPase MnmE domain 2"/>
    <property type="match status" value="1"/>
</dbReference>
<dbReference type="InterPro" id="IPR031168">
    <property type="entry name" value="G_TrmE"/>
</dbReference>
<dbReference type="InterPro" id="IPR027266">
    <property type="entry name" value="TrmE/GcvT-like"/>
</dbReference>
<comment type="caution">
    <text evidence="2">The sequence shown here is derived from an EMBL/GenBank/DDBJ whole genome shotgun (WGS) entry which is preliminary data.</text>
</comment>
<evidence type="ECO:0000259" key="1">
    <source>
        <dbReference type="PROSITE" id="PS51709"/>
    </source>
</evidence>
<gene>
    <name evidence="2" type="ORF">DFR48_11428</name>
</gene>
<dbReference type="Gene3D" id="3.40.50.300">
    <property type="entry name" value="P-loop containing nucleotide triphosphate hydrolases"/>
    <property type="match status" value="1"/>
</dbReference>
<dbReference type="SUPFAM" id="SSF116878">
    <property type="entry name" value="TrmE connector domain"/>
    <property type="match status" value="1"/>
</dbReference>
<dbReference type="NCBIfam" id="NF003661">
    <property type="entry name" value="PRK05291.1-3"/>
    <property type="match status" value="1"/>
</dbReference>
<dbReference type="SUPFAM" id="SSF52540">
    <property type="entry name" value="P-loop containing nucleoside triphosphate hydrolases"/>
    <property type="match status" value="1"/>
</dbReference>
<dbReference type="CDD" id="cd04164">
    <property type="entry name" value="trmE"/>
    <property type="match status" value="1"/>
</dbReference>
<dbReference type="NCBIfam" id="TIGR00231">
    <property type="entry name" value="small_GTP"/>
    <property type="match status" value="1"/>
</dbReference>
<evidence type="ECO:0000313" key="3">
    <source>
        <dbReference type="Proteomes" id="UP000252582"/>
    </source>
</evidence>
<reference evidence="2 3" key="1">
    <citation type="submission" date="2018-07" db="EMBL/GenBank/DDBJ databases">
        <title>Genomic Encyclopedia of Type Strains, Phase IV (KMG-IV): sequencing the most valuable type-strain genomes for metagenomic binning, comparative biology and taxonomic classification.</title>
        <authorList>
            <person name="Goeker M."/>
        </authorList>
    </citation>
    <scope>NUCLEOTIDE SEQUENCE [LARGE SCALE GENOMIC DNA]</scope>
    <source>
        <strain evidence="2 3">DSM 25528</strain>
    </source>
</reference>
<dbReference type="InterPro" id="IPR006073">
    <property type="entry name" value="GTP-bd"/>
</dbReference>
<organism evidence="2 3">
    <name type="scientific">Ciceribacter lividus</name>
    <dbReference type="NCBI Taxonomy" id="1197950"/>
    <lineage>
        <taxon>Bacteria</taxon>
        <taxon>Pseudomonadati</taxon>
        <taxon>Pseudomonadota</taxon>
        <taxon>Alphaproteobacteria</taxon>
        <taxon>Hyphomicrobiales</taxon>
        <taxon>Rhizobiaceae</taxon>
        <taxon>Ciceribacter</taxon>
    </lineage>
</organism>